<proteinExistence type="predicted"/>
<name>A0A2T2NLG5_CORCC</name>
<accession>A0A2T2NLG5</accession>
<evidence type="ECO:0000313" key="1">
    <source>
        <dbReference type="EMBL" id="PSN66272.1"/>
    </source>
</evidence>
<dbReference type="AlphaFoldDB" id="A0A2T2NLG5"/>
<organism evidence="1 2">
    <name type="scientific">Corynespora cassiicola Philippines</name>
    <dbReference type="NCBI Taxonomy" id="1448308"/>
    <lineage>
        <taxon>Eukaryota</taxon>
        <taxon>Fungi</taxon>
        <taxon>Dikarya</taxon>
        <taxon>Ascomycota</taxon>
        <taxon>Pezizomycotina</taxon>
        <taxon>Dothideomycetes</taxon>
        <taxon>Pleosporomycetidae</taxon>
        <taxon>Pleosporales</taxon>
        <taxon>Corynesporascaceae</taxon>
        <taxon>Corynespora</taxon>
    </lineage>
</organism>
<dbReference type="Proteomes" id="UP000240883">
    <property type="component" value="Unassembled WGS sequence"/>
</dbReference>
<feature type="non-terminal residue" evidence="1">
    <location>
        <position position="76"/>
    </location>
</feature>
<reference evidence="1 2" key="1">
    <citation type="journal article" date="2018" name="Front. Microbiol.">
        <title>Genome-Wide Analysis of Corynespora cassiicola Leaf Fall Disease Putative Effectors.</title>
        <authorList>
            <person name="Lopez D."/>
            <person name="Ribeiro S."/>
            <person name="Label P."/>
            <person name="Fumanal B."/>
            <person name="Venisse J.S."/>
            <person name="Kohler A."/>
            <person name="de Oliveira R.R."/>
            <person name="Labutti K."/>
            <person name="Lipzen A."/>
            <person name="Lail K."/>
            <person name="Bauer D."/>
            <person name="Ohm R.A."/>
            <person name="Barry K.W."/>
            <person name="Spatafora J."/>
            <person name="Grigoriev I.V."/>
            <person name="Martin F.M."/>
            <person name="Pujade-Renaud V."/>
        </authorList>
    </citation>
    <scope>NUCLEOTIDE SEQUENCE [LARGE SCALE GENOMIC DNA]</scope>
    <source>
        <strain evidence="1 2">Philippines</strain>
    </source>
</reference>
<sequence>MVKAIVEKFVPGAPMRCLVADALALWSREDVLENVAQGVFGAGFACDLVLNQRRIIRRLQMGLGLTWEEKGRYLYH</sequence>
<keyword evidence="2" id="KW-1185">Reference proteome</keyword>
<evidence type="ECO:0000313" key="2">
    <source>
        <dbReference type="Proteomes" id="UP000240883"/>
    </source>
</evidence>
<dbReference type="EMBL" id="KZ678136">
    <property type="protein sequence ID" value="PSN66272.1"/>
    <property type="molecule type" value="Genomic_DNA"/>
</dbReference>
<protein>
    <submittedName>
        <fullName evidence="1">Uncharacterized protein</fullName>
    </submittedName>
</protein>
<gene>
    <name evidence="1" type="ORF">BS50DRAFT_574726</name>
</gene>